<proteinExistence type="predicted"/>
<dbReference type="PANTHER" id="PTHR22947">
    <property type="entry name" value="MAJOR SPERM PROTEIN"/>
    <property type="match status" value="1"/>
</dbReference>
<dbReference type="Gene3D" id="2.60.40.10">
    <property type="entry name" value="Immunoglobulins"/>
    <property type="match status" value="1"/>
</dbReference>
<comment type="caution">
    <text evidence="2">The sequence shown here is derived from an EMBL/GenBank/DDBJ whole genome shotgun (WGS) entry which is preliminary data.</text>
</comment>
<dbReference type="InterPro" id="IPR013783">
    <property type="entry name" value="Ig-like_fold"/>
</dbReference>
<accession>A0AA36CE93</accession>
<evidence type="ECO:0000313" key="4">
    <source>
        <dbReference type="Proteomes" id="UP001177023"/>
    </source>
</evidence>
<dbReference type="AlphaFoldDB" id="A0AA36CE93"/>
<keyword evidence="4" id="KW-1185">Reference proteome</keyword>
<dbReference type="PROSITE" id="PS50202">
    <property type="entry name" value="MSP"/>
    <property type="match status" value="1"/>
</dbReference>
<dbReference type="InterPro" id="IPR051774">
    <property type="entry name" value="Sperm-specific_class_P"/>
</dbReference>
<feature type="non-terminal residue" evidence="2">
    <location>
        <position position="1"/>
    </location>
</feature>
<dbReference type="SUPFAM" id="SSF49354">
    <property type="entry name" value="PapD-like"/>
    <property type="match status" value="1"/>
</dbReference>
<dbReference type="Proteomes" id="UP001177023">
    <property type="component" value="Unassembled WGS sequence"/>
</dbReference>
<dbReference type="PANTHER" id="PTHR22947:SF40">
    <property type="entry name" value="MSP DOMAIN-CONTAINING PROTEIN"/>
    <property type="match status" value="1"/>
</dbReference>
<reference evidence="2" key="1">
    <citation type="submission" date="2023-06" db="EMBL/GenBank/DDBJ databases">
        <authorList>
            <person name="Delattre M."/>
        </authorList>
    </citation>
    <scope>NUCLEOTIDE SEQUENCE</scope>
    <source>
        <strain evidence="2">AF72</strain>
    </source>
</reference>
<dbReference type="Pfam" id="PF00635">
    <property type="entry name" value="Motile_Sperm"/>
    <property type="match status" value="1"/>
</dbReference>
<feature type="domain" description="MSP" evidence="1">
    <location>
        <begin position="6"/>
        <end position="118"/>
    </location>
</feature>
<dbReference type="InterPro" id="IPR000535">
    <property type="entry name" value="MSP_dom"/>
</dbReference>
<dbReference type="InterPro" id="IPR008962">
    <property type="entry name" value="PapD-like_sf"/>
</dbReference>
<name>A0AA36CE93_9BILA</name>
<gene>
    <name evidence="3" type="ORF">MSPICULIGERA_LOCUS15257</name>
    <name evidence="2" type="ORF">MSPICULIGERA_LOCUS5752</name>
</gene>
<organism evidence="2 4">
    <name type="scientific">Mesorhabditis spiculigera</name>
    <dbReference type="NCBI Taxonomy" id="96644"/>
    <lineage>
        <taxon>Eukaryota</taxon>
        <taxon>Metazoa</taxon>
        <taxon>Ecdysozoa</taxon>
        <taxon>Nematoda</taxon>
        <taxon>Chromadorea</taxon>
        <taxon>Rhabditida</taxon>
        <taxon>Rhabditina</taxon>
        <taxon>Rhabditomorpha</taxon>
        <taxon>Rhabditoidea</taxon>
        <taxon>Rhabditidae</taxon>
        <taxon>Mesorhabditinae</taxon>
        <taxon>Mesorhabditis</taxon>
    </lineage>
</organism>
<dbReference type="EMBL" id="CATQJA010002648">
    <property type="protein sequence ID" value="CAJ0576976.1"/>
    <property type="molecule type" value="Genomic_DNA"/>
</dbReference>
<evidence type="ECO:0000259" key="1">
    <source>
        <dbReference type="PROSITE" id="PS50202"/>
    </source>
</evidence>
<sequence>MSCSGALSLDPPVCRTTAAGGVSKHKMINMCDRKLAFKVKSSNNSNYSVSKVVGFIDIGEKQDFVITRIKGPPRGDKMVFQFIQAGDATDAAKLFPADGTCPQAEVCGETLMKLSAGE</sequence>
<dbReference type="EMBL" id="CATQJA010001419">
    <property type="protein sequence ID" value="CAJ0567192.1"/>
    <property type="molecule type" value="Genomic_DNA"/>
</dbReference>
<protein>
    <recommendedName>
        <fullName evidence="1">MSP domain-containing protein</fullName>
    </recommendedName>
</protein>
<evidence type="ECO:0000313" key="2">
    <source>
        <dbReference type="EMBL" id="CAJ0567192.1"/>
    </source>
</evidence>
<evidence type="ECO:0000313" key="3">
    <source>
        <dbReference type="EMBL" id="CAJ0576976.1"/>
    </source>
</evidence>